<dbReference type="Proteomes" id="UP000095283">
    <property type="component" value="Unplaced"/>
</dbReference>
<proteinExistence type="predicted"/>
<dbReference type="Gene3D" id="1.10.10.10">
    <property type="entry name" value="Winged helix-like DNA-binding domain superfamily/Winged helix DNA-binding domain"/>
    <property type="match status" value="1"/>
</dbReference>
<evidence type="ECO:0000313" key="1">
    <source>
        <dbReference type="Proteomes" id="UP000095283"/>
    </source>
</evidence>
<organism evidence="1 2">
    <name type="scientific">Heterorhabditis bacteriophora</name>
    <name type="common">Entomopathogenic nematode worm</name>
    <dbReference type="NCBI Taxonomy" id="37862"/>
    <lineage>
        <taxon>Eukaryota</taxon>
        <taxon>Metazoa</taxon>
        <taxon>Ecdysozoa</taxon>
        <taxon>Nematoda</taxon>
        <taxon>Chromadorea</taxon>
        <taxon>Rhabditida</taxon>
        <taxon>Rhabditina</taxon>
        <taxon>Rhabditomorpha</taxon>
        <taxon>Strongyloidea</taxon>
        <taxon>Heterorhabditidae</taxon>
        <taxon>Heterorhabditis</taxon>
    </lineage>
</organism>
<keyword evidence="1" id="KW-1185">Reference proteome</keyword>
<reference evidence="2" key="1">
    <citation type="submission" date="2016-11" db="UniProtKB">
        <authorList>
            <consortium name="WormBaseParasite"/>
        </authorList>
    </citation>
    <scope>IDENTIFICATION</scope>
</reference>
<accession>A0A1I7X285</accession>
<evidence type="ECO:0000313" key="2">
    <source>
        <dbReference type="WBParaSite" id="Hba_11574"/>
    </source>
</evidence>
<protein>
    <submittedName>
        <fullName evidence="2">HTH luxR-type domain-containing protein</fullName>
    </submittedName>
</protein>
<dbReference type="InterPro" id="IPR036388">
    <property type="entry name" value="WH-like_DNA-bd_sf"/>
</dbReference>
<dbReference type="WBParaSite" id="Hba_11574">
    <property type="protein sequence ID" value="Hba_11574"/>
    <property type="gene ID" value="Hba_11574"/>
</dbReference>
<name>A0A1I7X285_HETBA</name>
<sequence length="78" mass="9067">MLLESGKSSNFDDNSLKSLVESDPKLTTDEISQKFHYSWSTVQEHLNALAKQIEWEFGRHMNCQTIIRNREKHSANLC</sequence>
<dbReference type="AlphaFoldDB" id="A0A1I7X285"/>